<dbReference type="AlphaFoldDB" id="A0ABD1L792"/>
<keyword evidence="3" id="KW-1185">Reference proteome</keyword>
<proteinExistence type="predicted"/>
<reference evidence="2 3" key="1">
    <citation type="submission" date="2024-08" db="EMBL/GenBank/DDBJ databases">
        <title>Insights into the chromosomal genome structure of Flemingia macrophylla.</title>
        <authorList>
            <person name="Ding Y."/>
            <person name="Zhao Y."/>
            <person name="Bi W."/>
            <person name="Wu M."/>
            <person name="Zhao G."/>
            <person name="Gong Y."/>
            <person name="Li W."/>
            <person name="Zhang P."/>
        </authorList>
    </citation>
    <scope>NUCLEOTIDE SEQUENCE [LARGE SCALE GENOMIC DNA]</scope>
    <source>
        <strain evidence="2">DYQJB</strain>
        <tissue evidence="2">Leaf</tissue>
    </source>
</reference>
<organism evidence="2 3">
    <name type="scientific">Flemingia macrophylla</name>
    <dbReference type="NCBI Taxonomy" id="520843"/>
    <lineage>
        <taxon>Eukaryota</taxon>
        <taxon>Viridiplantae</taxon>
        <taxon>Streptophyta</taxon>
        <taxon>Embryophyta</taxon>
        <taxon>Tracheophyta</taxon>
        <taxon>Spermatophyta</taxon>
        <taxon>Magnoliopsida</taxon>
        <taxon>eudicotyledons</taxon>
        <taxon>Gunneridae</taxon>
        <taxon>Pentapetalae</taxon>
        <taxon>rosids</taxon>
        <taxon>fabids</taxon>
        <taxon>Fabales</taxon>
        <taxon>Fabaceae</taxon>
        <taxon>Papilionoideae</taxon>
        <taxon>50 kb inversion clade</taxon>
        <taxon>NPAAA clade</taxon>
        <taxon>indigoferoid/millettioid clade</taxon>
        <taxon>Phaseoleae</taxon>
        <taxon>Flemingia</taxon>
    </lineage>
</organism>
<name>A0ABD1L792_9FABA</name>
<accession>A0ABD1L792</accession>
<evidence type="ECO:0000256" key="1">
    <source>
        <dbReference type="SAM" id="MobiDB-lite"/>
    </source>
</evidence>
<evidence type="ECO:0000313" key="2">
    <source>
        <dbReference type="EMBL" id="KAL2319238.1"/>
    </source>
</evidence>
<protein>
    <submittedName>
        <fullName evidence="2">Uncharacterized protein</fullName>
    </submittedName>
</protein>
<dbReference type="EMBL" id="JBGMDY010000010">
    <property type="protein sequence ID" value="KAL2319238.1"/>
    <property type="molecule type" value="Genomic_DNA"/>
</dbReference>
<feature type="region of interest" description="Disordered" evidence="1">
    <location>
        <begin position="1"/>
        <end position="23"/>
    </location>
</feature>
<sequence length="87" mass="9465">MLLQPCTLVAGPGKPRPSPHGPQALQSLQLGLNNSLKTLQEQATPILKISDSFYLYCHSFLQESLWIPPRSSPSPLKLDLELATNAG</sequence>
<gene>
    <name evidence="2" type="ORF">Fmac_028207</name>
</gene>
<comment type="caution">
    <text evidence="2">The sequence shown here is derived from an EMBL/GenBank/DDBJ whole genome shotgun (WGS) entry which is preliminary data.</text>
</comment>
<dbReference type="Proteomes" id="UP001603857">
    <property type="component" value="Unassembled WGS sequence"/>
</dbReference>
<evidence type="ECO:0000313" key="3">
    <source>
        <dbReference type="Proteomes" id="UP001603857"/>
    </source>
</evidence>